<reference evidence="2" key="1">
    <citation type="submission" date="2016-10" db="EMBL/GenBank/DDBJ databases">
        <authorList>
            <person name="Varghese N."/>
            <person name="Submissions S."/>
        </authorList>
    </citation>
    <scope>NUCLEOTIDE SEQUENCE [LARGE SCALE GENOMIC DNA]</scope>
    <source>
        <strain evidence="2">CGMCC 4.3568</strain>
    </source>
</reference>
<evidence type="ECO:0000313" key="2">
    <source>
        <dbReference type="Proteomes" id="UP000243799"/>
    </source>
</evidence>
<dbReference type="AlphaFoldDB" id="A0A1I0ZU91"/>
<dbReference type="EMBL" id="FOKG01000007">
    <property type="protein sequence ID" value="SFB27793.1"/>
    <property type="molecule type" value="Genomic_DNA"/>
</dbReference>
<sequence>MWTTGVSALWRSEYRRAVRSAFDTVPFYRERWALDGRTQPTLVPGRTGTRDGAVTPDDAARAMVDLVPLAGGAARPDPVRGLGSVLPHARPLRRDTLVVVADPEMTLPPADLGGRMRGCVLDPEALLTDEPAMTELTNALLRKDSVVAVGPDKGLAALDSALRADLPQRLDRVPHRTLAELDGGPYGLIHDPQLGYLGAFHRCGRWHLDWRRVYVRSTRAGLAVTLLRQESPRMVDVLVAGGVAGKVASCPRHGTPVVLT</sequence>
<dbReference type="Proteomes" id="UP000243799">
    <property type="component" value="Unassembled WGS sequence"/>
</dbReference>
<dbReference type="OrthoDB" id="3613165at2"/>
<evidence type="ECO:0000313" key="1">
    <source>
        <dbReference type="EMBL" id="SFB27793.1"/>
    </source>
</evidence>
<organism evidence="1 2">
    <name type="scientific">Amycolatopsis marina</name>
    <dbReference type="NCBI Taxonomy" id="490629"/>
    <lineage>
        <taxon>Bacteria</taxon>
        <taxon>Bacillati</taxon>
        <taxon>Actinomycetota</taxon>
        <taxon>Actinomycetes</taxon>
        <taxon>Pseudonocardiales</taxon>
        <taxon>Pseudonocardiaceae</taxon>
        <taxon>Amycolatopsis</taxon>
    </lineage>
</organism>
<dbReference type="RefSeq" id="WP_091673739.1">
    <property type="nucleotide sequence ID" value="NZ_FOKG01000007.1"/>
</dbReference>
<keyword evidence="2" id="KW-1185">Reference proteome</keyword>
<protein>
    <submittedName>
        <fullName evidence="1">Uncharacterized protein</fullName>
    </submittedName>
</protein>
<proteinExistence type="predicted"/>
<gene>
    <name evidence="1" type="ORF">SAMN05216266_107195</name>
</gene>
<name>A0A1I0ZU91_9PSEU</name>
<dbReference type="STRING" id="490629.SAMN05216266_107195"/>
<accession>A0A1I0ZU91</accession>